<feature type="domain" description="PorZ N-terminal beta-propeller" evidence="1">
    <location>
        <begin position="60"/>
        <end position="207"/>
    </location>
</feature>
<dbReference type="STRING" id="755732.Fluta_1377"/>
<reference evidence="2 3" key="1">
    <citation type="journal article" date="2011" name="Stand. Genomic Sci.">
        <title>Complete genome sequence of the gliding freshwater bacterium Fluviicola taffensis type strain (RW262).</title>
        <authorList>
            <person name="Woyke T."/>
            <person name="Chertkov O."/>
            <person name="Lapidus A."/>
            <person name="Nolan M."/>
            <person name="Lucas S."/>
            <person name="Del Rio T.G."/>
            <person name="Tice H."/>
            <person name="Cheng J.F."/>
            <person name="Tapia R."/>
            <person name="Han C."/>
            <person name="Goodwin L."/>
            <person name="Pitluck S."/>
            <person name="Liolios K."/>
            <person name="Pagani I."/>
            <person name="Ivanova N."/>
            <person name="Huntemann M."/>
            <person name="Mavromatis K."/>
            <person name="Mikhailova N."/>
            <person name="Pati A."/>
            <person name="Chen A."/>
            <person name="Palaniappan K."/>
            <person name="Land M."/>
            <person name="Hauser L."/>
            <person name="Brambilla E.M."/>
            <person name="Rohde M."/>
            <person name="Mwirichia R."/>
            <person name="Sikorski J."/>
            <person name="Tindall B.J."/>
            <person name="Goker M."/>
            <person name="Bristow J."/>
            <person name="Eisen J.A."/>
            <person name="Markowitz V."/>
            <person name="Hugenholtz P."/>
            <person name="Klenk H.P."/>
            <person name="Kyrpides N.C."/>
        </authorList>
    </citation>
    <scope>NUCLEOTIDE SEQUENCE [LARGE SCALE GENOMIC DNA]</scope>
    <source>
        <strain evidence="3">DSM 16823 / RW262 / RW262</strain>
    </source>
</reference>
<protein>
    <recommendedName>
        <fullName evidence="1">PorZ N-terminal beta-propeller domain-containing protein</fullName>
    </recommendedName>
</protein>
<dbReference type="InterPro" id="IPR011110">
    <property type="entry name" value="Reg_prop"/>
</dbReference>
<dbReference type="OrthoDB" id="9807410at2"/>
<evidence type="ECO:0000259" key="1">
    <source>
        <dbReference type="Pfam" id="PF21544"/>
    </source>
</evidence>
<keyword evidence="3" id="KW-1185">Reference proteome</keyword>
<dbReference type="InterPro" id="IPR015943">
    <property type="entry name" value="WD40/YVTN_repeat-like_dom_sf"/>
</dbReference>
<dbReference type="KEGG" id="fte:Fluta_1377"/>
<dbReference type="AlphaFoldDB" id="F2IDJ8"/>
<sequence length="781" mass="85208" precursor="true">MRLYTKTYFMRYFLLLVLIGASGAVFSQLGMGQWRMHVAASQAIDVAYGDGLAVAALKNGVIEYDEAAGESKIYNNQNGLSDIITSCIVYEPGTKSFFIGYENGNIDQLYSNGSIVNIPAIKLASITGNKRINGFTVRNGRVYAATGFAIIVLDPIKHEVKDTYNPFSFPKNYQSILFLNDSIYALHNDGMVKAFENNPLLGNPNNWAVDARVEVPVLEISYQKASLFNNEIFLLAKREGYGGDSIMKVTSSGLQEFIGHQFSMEIANFQVINNKFGVSYSESYILFNPDLSVFLSLSNYSLTLPEIKSVVFDGSNTYWIADFMNGLVKFDSYGSSKIISKEGPPKNEFYSLSGRDGKLIVTGGSIERVDLSYSRSGAYAMKDEVWNLYDMQNQPLWNTNTWAIGAASINPKNLEEIALGGYCVNALSITNGNSITEVYNASNSIIENTSLGNTFACVSGLEYDDDGNLWIVNGYSTNPLKVKTADGNWYSMATNSSIANVFATRIAIDYNGNKWVSLYGKGLMGYKDNGTISNTSDDIIKVLQTGEGAGNMPSSNVTAIAVDFDNEIWIGTDHGLAVLYNSSGLFSAAGVTDASQILVTYDGNVEVLLGTSYISDIEIDGGNRKWIATQESGVFLISADGQQVIANYNKDNSPMISNVVVDMEFNHLTGELFIITDNGMVSLRTDATYEDAEYSSTTVFPNPVKPDFFGPITIQGIKYNSDVKITDAAGNLVYKTTSNGGTATWNGKRLTGENVSSGVYFIWTAPVEGKGKKVGKVVVIR</sequence>
<dbReference type="InterPro" id="IPR048954">
    <property type="entry name" value="PorZ_N"/>
</dbReference>
<dbReference type="SUPFAM" id="SSF101898">
    <property type="entry name" value="NHL repeat"/>
    <property type="match status" value="1"/>
</dbReference>
<dbReference type="EMBL" id="CP002542">
    <property type="protein sequence ID" value="AEA43371.1"/>
    <property type="molecule type" value="Genomic_DNA"/>
</dbReference>
<dbReference type="eggNOG" id="COG3292">
    <property type="taxonomic scope" value="Bacteria"/>
</dbReference>
<dbReference type="Gene3D" id="2.130.10.10">
    <property type="entry name" value="YVTN repeat-like/Quinoprotein amine dehydrogenase"/>
    <property type="match status" value="2"/>
</dbReference>
<gene>
    <name evidence="2" type="ordered locus">Fluta_1377</name>
</gene>
<accession>F2IDJ8</accession>
<dbReference type="SUPFAM" id="SSF63829">
    <property type="entry name" value="Calcium-dependent phosphotriesterase"/>
    <property type="match status" value="1"/>
</dbReference>
<name>F2IDJ8_FLUTR</name>
<proteinExistence type="predicted"/>
<dbReference type="HOGENOM" id="CLU_018865_0_0_10"/>
<organism evidence="2 3">
    <name type="scientific">Fluviicola taffensis (strain DSM 16823 / NCIMB 13979 / RW262)</name>
    <dbReference type="NCBI Taxonomy" id="755732"/>
    <lineage>
        <taxon>Bacteria</taxon>
        <taxon>Pseudomonadati</taxon>
        <taxon>Bacteroidota</taxon>
        <taxon>Flavobacteriia</taxon>
        <taxon>Flavobacteriales</taxon>
        <taxon>Crocinitomicaceae</taxon>
        <taxon>Fluviicola</taxon>
    </lineage>
</organism>
<dbReference type="Proteomes" id="UP000007463">
    <property type="component" value="Chromosome"/>
</dbReference>
<dbReference type="Pfam" id="PF07494">
    <property type="entry name" value="Reg_prop"/>
    <property type="match status" value="1"/>
</dbReference>
<evidence type="ECO:0000313" key="3">
    <source>
        <dbReference type="Proteomes" id="UP000007463"/>
    </source>
</evidence>
<reference evidence="3" key="2">
    <citation type="submission" date="2011-02" db="EMBL/GenBank/DDBJ databases">
        <title>The complete genome of Fluviicola taffensis DSM 16823.</title>
        <authorList>
            <consortium name="US DOE Joint Genome Institute (JGI-PGF)"/>
            <person name="Lucas S."/>
            <person name="Copeland A."/>
            <person name="Lapidus A."/>
            <person name="Bruce D."/>
            <person name="Goodwin L."/>
            <person name="Pitluck S."/>
            <person name="Kyrpides N."/>
            <person name="Mavromatis K."/>
            <person name="Ivanova N."/>
            <person name="Mikhailova N."/>
            <person name="Pagani I."/>
            <person name="Chertkov O."/>
            <person name="Detter J.C."/>
            <person name="Han C."/>
            <person name="Tapia R."/>
            <person name="Land M."/>
            <person name="Hauser L."/>
            <person name="Markowitz V."/>
            <person name="Cheng J.-F."/>
            <person name="Hugenholtz P."/>
            <person name="Woyke T."/>
            <person name="Wu D."/>
            <person name="Tindall B."/>
            <person name="Pomrenke H.G."/>
            <person name="Brambilla E."/>
            <person name="Klenk H.-P."/>
            <person name="Eisen J.A."/>
        </authorList>
    </citation>
    <scope>NUCLEOTIDE SEQUENCE [LARGE SCALE GENOMIC DNA]</scope>
    <source>
        <strain evidence="3">DSM 16823 / RW262 / RW262</strain>
    </source>
</reference>
<evidence type="ECO:0000313" key="2">
    <source>
        <dbReference type="EMBL" id="AEA43371.1"/>
    </source>
</evidence>
<dbReference type="Pfam" id="PF21544">
    <property type="entry name" value="PorZ_N_b_propeller"/>
    <property type="match status" value="1"/>
</dbReference>